<keyword evidence="9" id="KW-1185">Reference proteome</keyword>
<accession>A0A6P4D0Z4</accession>
<evidence type="ECO:0000313" key="9">
    <source>
        <dbReference type="Proteomes" id="UP000515211"/>
    </source>
</evidence>
<dbReference type="InterPro" id="IPR032675">
    <property type="entry name" value="LRR_dom_sf"/>
</dbReference>
<sequence length="342" mass="36352">MHINMNMGITMKQLLVLAITTCVLTFPALAADKCNPQDKAALLRIKSQLGNPSDLSTWNASTDCCGGWKGVSCDTDTQTYRVNNLDLTGITLQKATPIPPSIGDLPSLNFLTLSQITNLAGTIPNTLTKLTKLRYLYISHTSVSGTIPDFLSSIKTLVTLDFSYNKLSGALPASLSSLPNLVGITFDGNSLSGQIPSSYGSLSSQFTSMTLSQNKLSGVIPTSLSNLNLAIVDLSQNSLVGDASVLFGAKKNTQKIALAKNGFAFDIGKVGFSSNLNTLDLRNNGISGTLPQSLTQLKFLKRFNVSYNSLCGQIPQGGNLQRFDAYAYAGNKCLCGSPLPSC</sequence>
<dbReference type="GO" id="GO:0016020">
    <property type="term" value="C:membrane"/>
    <property type="evidence" value="ECO:0007669"/>
    <property type="project" value="UniProtKB-SubCell"/>
</dbReference>
<protein>
    <submittedName>
        <fullName evidence="10">Polygalacturonase inhibitor 2</fullName>
    </submittedName>
</protein>
<dbReference type="InterPro" id="IPR053211">
    <property type="entry name" value="DNA_repair-toleration"/>
</dbReference>
<dbReference type="GeneID" id="107481712"/>
<dbReference type="PANTHER" id="PTHR48060">
    <property type="entry name" value="DNA DAMAGE-REPAIR/TOLERATION PROTEIN DRT100"/>
    <property type="match status" value="1"/>
</dbReference>
<dbReference type="SUPFAM" id="SSF52058">
    <property type="entry name" value="L domain-like"/>
    <property type="match status" value="1"/>
</dbReference>
<feature type="signal peptide" evidence="7">
    <location>
        <begin position="1"/>
        <end position="30"/>
    </location>
</feature>
<dbReference type="InterPro" id="IPR013210">
    <property type="entry name" value="LRR_N_plant-typ"/>
</dbReference>
<reference evidence="10" key="2">
    <citation type="submission" date="2025-08" db="UniProtKB">
        <authorList>
            <consortium name="RefSeq"/>
        </authorList>
    </citation>
    <scope>IDENTIFICATION</scope>
    <source>
        <tissue evidence="10">Whole plant</tissue>
    </source>
</reference>
<dbReference type="AlphaFoldDB" id="A0A6P4D0Z4"/>
<dbReference type="PANTHER" id="PTHR48060:SF21">
    <property type="entry name" value="L DOMAIN-LIKE PROTEIN"/>
    <property type="match status" value="1"/>
</dbReference>
<evidence type="ECO:0000256" key="7">
    <source>
        <dbReference type="SAM" id="SignalP"/>
    </source>
</evidence>
<keyword evidence="6" id="KW-0325">Glycoprotein</keyword>
<keyword evidence="4" id="KW-0677">Repeat</keyword>
<evidence type="ECO:0000256" key="4">
    <source>
        <dbReference type="ARBA" id="ARBA00022737"/>
    </source>
</evidence>
<keyword evidence="3 7" id="KW-0732">Signal</keyword>
<dbReference type="Proteomes" id="UP000515211">
    <property type="component" value="Chromosome 3"/>
</dbReference>
<dbReference type="KEGG" id="adu:107481712"/>
<name>A0A6P4D0Z4_ARADU</name>
<organism evidence="9 10">
    <name type="scientific">Arachis duranensis</name>
    <name type="common">Wild peanut</name>
    <dbReference type="NCBI Taxonomy" id="130453"/>
    <lineage>
        <taxon>Eukaryota</taxon>
        <taxon>Viridiplantae</taxon>
        <taxon>Streptophyta</taxon>
        <taxon>Embryophyta</taxon>
        <taxon>Tracheophyta</taxon>
        <taxon>Spermatophyta</taxon>
        <taxon>Magnoliopsida</taxon>
        <taxon>eudicotyledons</taxon>
        <taxon>Gunneridae</taxon>
        <taxon>Pentapetalae</taxon>
        <taxon>rosids</taxon>
        <taxon>fabids</taxon>
        <taxon>Fabales</taxon>
        <taxon>Fabaceae</taxon>
        <taxon>Papilionoideae</taxon>
        <taxon>50 kb inversion clade</taxon>
        <taxon>dalbergioids sensu lato</taxon>
        <taxon>Dalbergieae</taxon>
        <taxon>Pterocarpus clade</taxon>
        <taxon>Arachis</taxon>
    </lineage>
</organism>
<evidence type="ECO:0000256" key="6">
    <source>
        <dbReference type="ARBA" id="ARBA00023180"/>
    </source>
</evidence>
<dbReference type="Gene3D" id="3.80.10.10">
    <property type="entry name" value="Ribonuclease Inhibitor"/>
    <property type="match status" value="1"/>
</dbReference>
<dbReference type="OrthoDB" id="1350379at2759"/>
<keyword evidence="5" id="KW-0472">Membrane</keyword>
<feature type="chain" id="PRO_5027672278" evidence="7">
    <location>
        <begin position="31"/>
        <end position="342"/>
    </location>
</feature>
<evidence type="ECO:0000256" key="2">
    <source>
        <dbReference type="ARBA" id="ARBA00022614"/>
    </source>
</evidence>
<comment type="subcellular location">
    <subcellularLocation>
        <location evidence="1">Membrane</location>
    </subcellularLocation>
</comment>
<evidence type="ECO:0000256" key="3">
    <source>
        <dbReference type="ARBA" id="ARBA00022729"/>
    </source>
</evidence>
<dbReference type="RefSeq" id="XP_015957496.1">
    <property type="nucleotide sequence ID" value="XM_016102010.3"/>
</dbReference>
<gene>
    <name evidence="10" type="primary">LOC107481712</name>
</gene>
<dbReference type="InterPro" id="IPR001611">
    <property type="entry name" value="Leu-rich_rpt"/>
</dbReference>
<reference evidence="9" key="1">
    <citation type="journal article" date="2016" name="Nat. Genet.">
        <title>The genome sequences of Arachis duranensis and Arachis ipaensis, the diploid ancestors of cultivated peanut.</title>
        <authorList>
            <person name="Bertioli D.J."/>
            <person name="Cannon S.B."/>
            <person name="Froenicke L."/>
            <person name="Huang G."/>
            <person name="Farmer A.D."/>
            <person name="Cannon E.K."/>
            <person name="Liu X."/>
            <person name="Gao D."/>
            <person name="Clevenger J."/>
            <person name="Dash S."/>
            <person name="Ren L."/>
            <person name="Moretzsohn M.C."/>
            <person name="Shirasawa K."/>
            <person name="Huang W."/>
            <person name="Vidigal B."/>
            <person name="Abernathy B."/>
            <person name="Chu Y."/>
            <person name="Niederhuth C.E."/>
            <person name="Umale P."/>
            <person name="Araujo A.C."/>
            <person name="Kozik A."/>
            <person name="Kim K.D."/>
            <person name="Burow M.D."/>
            <person name="Varshney R.K."/>
            <person name="Wang X."/>
            <person name="Zhang X."/>
            <person name="Barkley N."/>
            <person name="Guimaraes P.M."/>
            <person name="Isobe S."/>
            <person name="Guo B."/>
            <person name="Liao B."/>
            <person name="Stalker H.T."/>
            <person name="Schmitz R.J."/>
            <person name="Scheffler B.E."/>
            <person name="Leal-Bertioli S.C."/>
            <person name="Xun X."/>
            <person name="Jackson S.A."/>
            <person name="Michelmore R."/>
            <person name="Ozias-Akins P."/>
        </authorList>
    </citation>
    <scope>NUCLEOTIDE SEQUENCE [LARGE SCALE GENOMIC DNA]</scope>
    <source>
        <strain evidence="9">cv. V14167</strain>
    </source>
</reference>
<dbReference type="Pfam" id="PF08263">
    <property type="entry name" value="LRRNT_2"/>
    <property type="match status" value="1"/>
</dbReference>
<evidence type="ECO:0000256" key="5">
    <source>
        <dbReference type="ARBA" id="ARBA00023136"/>
    </source>
</evidence>
<proteinExistence type="predicted"/>
<evidence type="ECO:0000313" key="10">
    <source>
        <dbReference type="RefSeq" id="XP_015957496.1"/>
    </source>
</evidence>
<dbReference type="FunFam" id="3.80.10.10:FF:000041">
    <property type="entry name" value="LRR receptor-like serine/threonine-protein kinase ERECTA"/>
    <property type="match status" value="1"/>
</dbReference>
<dbReference type="Pfam" id="PF00560">
    <property type="entry name" value="LRR_1"/>
    <property type="match status" value="4"/>
</dbReference>
<feature type="domain" description="Leucine-rich repeat-containing N-terminal plant-type" evidence="8">
    <location>
        <begin position="36"/>
        <end position="74"/>
    </location>
</feature>
<keyword evidence="2" id="KW-0433">Leucine-rich repeat</keyword>
<evidence type="ECO:0000259" key="8">
    <source>
        <dbReference type="Pfam" id="PF08263"/>
    </source>
</evidence>
<evidence type="ECO:0000256" key="1">
    <source>
        <dbReference type="ARBA" id="ARBA00004370"/>
    </source>
</evidence>